<dbReference type="OrthoDB" id="3269380at2759"/>
<dbReference type="AlphaFoldDB" id="A0A8S4RE65"/>
<accession>A0A8S4RE65</accession>
<proteinExistence type="predicted"/>
<dbReference type="EMBL" id="CAKXAJ010025057">
    <property type="protein sequence ID" value="CAH2234379.1"/>
    <property type="molecule type" value="Genomic_DNA"/>
</dbReference>
<keyword evidence="2" id="KW-1185">Reference proteome</keyword>
<name>A0A8S4RE65_9NEOP</name>
<gene>
    <name evidence="1" type="primary">jg23681</name>
    <name evidence="1" type="ORF">PAEG_LOCUS12217</name>
</gene>
<organism evidence="1 2">
    <name type="scientific">Pararge aegeria aegeria</name>
    <dbReference type="NCBI Taxonomy" id="348720"/>
    <lineage>
        <taxon>Eukaryota</taxon>
        <taxon>Metazoa</taxon>
        <taxon>Ecdysozoa</taxon>
        <taxon>Arthropoda</taxon>
        <taxon>Hexapoda</taxon>
        <taxon>Insecta</taxon>
        <taxon>Pterygota</taxon>
        <taxon>Neoptera</taxon>
        <taxon>Endopterygota</taxon>
        <taxon>Lepidoptera</taxon>
        <taxon>Glossata</taxon>
        <taxon>Ditrysia</taxon>
        <taxon>Papilionoidea</taxon>
        <taxon>Nymphalidae</taxon>
        <taxon>Satyrinae</taxon>
        <taxon>Satyrini</taxon>
        <taxon>Parargina</taxon>
        <taxon>Pararge</taxon>
    </lineage>
</organism>
<comment type="caution">
    <text evidence="1">The sequence shown here is derived from an EMBL/GenBank/DDBJ whole genome shotgun (WGS) entry which is preliminary data.</text>
</comment>
<protein>
    <submittedName>
        <fullName evidence="1">Jg23681 protein</fullName>
    </submittedName>
</protein>
<evidence type="ECO:0000313" key="2">
    <source>
        <dbReference type="Proteomes" id="UP000838756"/>
    </source>
</evidence>
<dbReference type="Proteomes" id="UP000838756">
    <property type="component" value="Unassembled WGS sequence"/>
</dbReference>
<reference evidence="1" key="1">
    <citation type="submission" date="2022-03" db="EMBL/GenBank/DDBJ databases">
        <authorList>
            <person name="Lindestad O."/>
        </authorList>
    </citation>
    <scope>NUCLEOTIDE SEQUENCE</scope>
</reference>
<evidence type="ECO:0000313" key="1">
    <source>
        <dbReference type="EMBL" id="CAH2234379.1"/>
    </source>
</evidence>
<sequence>MNTTFARLMNLMSSADSVLCYGMTLKPLRRFVAFAALAFNLLRAPRLLNQALTHDCIESKAKTAGTKLAGTKLGILNKVKRYLTPEQYLTLYQAQVRSCMEYCSHLWDCSAKYELDALDAMDRRARRLISRNDLLVSGLKL</sequence>